<protein>
    <submittedName>
        <fullName evidence="2">Uncharacterized protein</fullName>
    </submittedName>
</protein>
<name>A0A8H5ZKA9_COCSA</name>
<reference evidence="2" key="1">
    <citation type="submission" date="2019-11" db="EMBL/GenBank/DDBJ databases">
        <title>Bipolaris sorokiniana Genome sequencing.</title>
        <authorList>
            <person name="Wang H."/>
        </authorList>
    </citation>
    <scope>NUCLEOTIDE SEQUENCE</scope>
</reference>
<comment type="caution">
    <text evidence="2">The sequence shown here is derived from an EMBL/GenBank/DDBJ whole genome shotgun (WGS) entry which is preliminary data.</text>
</comment>
<dbReference type="Proteomes" id="UP000624244">
    <property type="component" value="Unassembled WGS sequence"/>
</dbReference>
<organism evidence="2 3">
    <name type="scientific">Cochliobolus sativus</name>
    <name type="common">Common root rot and spot blotch fungus</name>
    <name type="synonym">Bipolaris sorokiniana</name>
    <dbReference type="NCBI Taxonomy" id="45130"/>
    <lineage>
        <taxon>Eukaryota</taxon>
        <taxon>Fungi</taxon>
        <taxon>Dikarya</taxon>
        <taxon>Ascomycota</taxon>
        <taxon>Pezizomycotina</taxon>
        <taxon>Dothideomycetes</taxon>
        <taxon>Pleosporomycetidae</taxon>
        <taxon>Pleosporales</taxon>
        <taxon>Pleosporineae</taxon>
        <taxon>Pleosporaceae</taxon>
        <taxon>Bipolaris</taxon>
    </lineage>
</organism>
<dbReference type="EMBL" id="WNKQ01000006">
    <property type="protein sequence ID" value="KAF5850897.1"/>
    <property type="molecule type" value="Genomic_DNA"/>
</dbReference>
<feature type="region of interest" description="Disordered" evidence="1">
    <location>
        <begin position="1"/>
        <end position="56"/>
    </location>
</feature>
<dbReference type="AlphaFoldDB" id="A0A8H5ZKA9"/>
<gene>
    <name evidence="2" type="ORF">GGP41_010543</name>
</gene>
<evidence type="ECO:0000313" key="2">
    <source>
        <dbReference type="EMBL" id="KAF5850897.1"/>
    </source>
</evidence>
<evidence type="ECO:0000256" key="1">
    <source>
        <dbReference type="SAM" id="MobiDB-lite"/>
    </source>
</evidence>
<sequence length="96" mass="10293">MRTLLRPSVARPQSVKAPPLAAHPPQSAGPPPTCRPTKTARQKGDASRACGTVRPDVGFKGNRTNYAPWAGATLIRLSYGSWPSHSLPVSAQHRQD</sequence>
<evidence type="ECO:0000313" key="3">
    <source>
        <dbReference type="Proteomes" id="UP000624244"/>
    </source>
</evidence>
<accession>A0A8H5ZKA9</accession>
<proteinExistence type="predicted"/>